<evidence type="ECO:0000256" key="1">
    <source>
        <dbReference type="SAM" id="MobiDB-lite"/>
    </source>
</evidence>
<dbReference type="PANTHER" id="PTHR45527">
    <property type="entry name" value="NONRIBOSOMAL PEPTIDE SYNTHETASE"/>
    <property type="match status" value="1"/>
</dbReference>
<dbReference type="Pfam" id="PF00501">
    <property type="entry name" value="AMP-binding"/>
    <property type="match status" value="1"/>
</dbReference>
<feature type="region of interest" description="Disordered" evidence="1">
    <location>
        <begin position="120"/>
        <end position="150"/>
    </location>
</feature>
<feature type="domain" description="AMP-dependent synthetase/ligase" evidence="2">
    <location>
        <begin position="7"/>
        <end position="218"/>
    </location>
</feature>
<dbReference type="PRINTS" id="PR00154">
    <property type="entry name" value="AMPBINDING"/>
</dbReference>
<comment type="caution">
    <text evidence="3">The sequence shown here is derived from an EMBL/GenBank/DDBJ whole genome shotgun (WGS) entry which is preliminary data.</text>
</comment>
<dbReference type="Gene3D" id="3.40.50.980">
    <property type="match status" value="2"/>
</dbReference>
<name>A0A6G3WKQ7_9ACTN</name>
<dbReference type="GO" id="GO:0044550">
    <property type="term" value="P:secondary metabolite biosynthetic process"/>
    <property type="evidence" value="ECO:0007669"/>
    <property type="project" value="TreeGrafter"/>
</dbReference>
<dbReference type="EMBL" id="JAAGMN010000628">
    <property type="protein sequence ID" value="NEE06095.1"/>
    <property type="molecule type" value="Genomic_DNA"/>
</dbReference>
<dbReference type="InterPro" id="IPR020845">
    <property type="entry name" value="AMP-binding_CS"/>
</dbReference>
<evidence type="ECO:0000259" key="2">
    <source>
        <dbReference type="Pfam" id="PF00501"/>
    </source>
</evidence>
<dbReference type="AlphaFoldDB" id="A0A6G3WKQ7"/>
<sequence>AATAVTQCALDGATRSLTYGELAHSKAELAATLCAAGVGPGHRVAVAVPRSVEQVVALVAVVTAGGAYVPLDLAYPDERLEYILADAAPQVVLVDQEHRDRFTRLLDRAGVRARVLVQGDEPVDGPVDEQGGEPVHEPVDEPGGEAGDEHLLHTGLPAVGPEDAAYVIYTSGSTGRPKGVVVPHRAVTALLANTRPDMEFGPDDVWVQFHSFSFDFAV</sequence>
<feature type="non-terminal residue" evidence="3">
    <location>
        <position position="218"/>
    </location>
</feature>
<dbReference type="SUPFAM" id="SSF56801">
    <property type="entry name" value="Acetyl-CoA synthetase-like"/>
    <property type="match status" value="1"/>
</dbReference>
<dbReference type="GO" id="GO:0005829">
    <property type="term" value="C:cytosol"/>
    <property type="evidence" value="ECO:0007669"/>
    <property type="project" value="TreeGrafter"/>
</dbReference>
<organism evidence="3">
    <name type="scientific">Streptomyces sp. SID7499</name>
    <dbReference type="NCBI Taxonomy" id="2706086"/>
    <lineage>
        <taxon>Bacteria</taxon>
        <taxon>Bacillati</taxon>
        <taxon>Actinomycetota</taxon>
        <taxon>Actinomycetes</taxon>
        <taxon>Kitasatosporales</taxon>
        <taxon>Streptomycetaceae</taxon>
        <taxon>Streptomyces</taxon>
    </lineage>
</organism>
<accession>A0A6G3WKQ7</accession>
<proteinExistence type="predicted"/>
<dbReference type="GO" id="GO:0031177">
    <property type="term" value="F:phosphopantetheine binding"/>
    <property type="evidence" value="ECO:0007669"/>
    <property type="project" value="TreeGrafter"/>
</dbReference>
<gene>
    <name evidence="3" type="ORF">G3M58_06575</name>
</gene>
<dbReference type="GO" id="GO:0043041">
    <property type="term" value="P:amino acid activation for nonribosomal peptide biosynthetic process"/>
    <property type="evidence" value="ECO:0007669"/>
    <property type="project" value="TreeGrafter"/>
</dbReference>
<evidence type="ECO:0000313" key="3">
    <source>
        <dbReference type="EMBL" id="NEE06095.1"/>
    </source>
</evidence>
<dbReference type="InterPro" id="IPR000873">
    <property type="entry name" value="AMP-dep_synth/lig_dom"/>
</dbReference>
<feature type="compositionally biased region" description="Acidic residues" evidence="1">
    <location>
        <begin position="121"/>
        <end position="131"/>
    </location>
</feature>
<dbReference type="PANTHER" id="PTHR45527:SF1">
    <property type="entry name" value="FATTY ACID SYNTHASE"/>
    <property type="match status" value="1"/>
</dbReference>
<protein>
    <submittedName>
        <fullName evidence="3">AMP-binding protein</fullName>
    </submittedName>
</protein>
<reference evidence="3" key="1">
    <citation type="submission" date="2020-01" db="EMBL/GenBank/DDBJ databases">
        <title>Insect and environment-associated Actinomycetes.</title>
        <authorList>
            <person name="Currrie C."/>
            <person name="Chevrette M."/>
            <person name="Carlson C."/>
            <person name="Stubbendieck R."/>
            <person name="Wendt-Pienkowski E."/>
        </authorList>
    </citation>
    <scope>NUCLEOTIDE SEQUENCE</scope>
    <source>
        <strain evidence="3">SID7499</strain>
    </source>
</reference>
<dbReference type="InterPro" id="IPR020459">
    <property type="entry name" value="AMP-binding"/>
</dbReference>
<feature type="non-terminal residue" evidence="3">
    <location>
        <position position="1"/>
    </location>
</feature>
<dbReference type="FunFam" id="3.40.50.980:FF:000001">
    <property type="entry name" value="Non-ribosomal peptide synthetase"/>
    <property type="match status" value="1"/>
</dbReference>
<dbReference type="PROSITE" id="PS00455">
    <property type="entry name" value="AMP_BINDING"/>
    <property type="match status" value="1"/>
</dbReference>